<dbReference type="EMBL" id="CAJVPT010022354">
    <property type="protein sequence ID" value="CAG8659647.1"/>
    <property type="molecule type" value="Genomic_DNA"/>
</dbReference>
<comment type="caution">
    <text evidence="1">The sequence shown here is derived from an EMBL/GenBank/DDBJ whole genome shotgun (WGS) entry which is preliminary data.</text>
</comment>
<dbReference type="Proteomes" id="UP000789525">
    <property type="component" value="Unassembled WGS sequence"/>
</dbReference>
<feature type="non-terminal residue" evidence="1">
    <location>
        <position position="444"/>
    </location>
</feature>
<name>A0ACA9NPW8_9GLOM</name>
<reference evidence="1" key="1">
    <citation type="submission" date="2021-06" db="EMBL/GenBank/DDBJ databases">
        <authorList>
            <person name="Kallberg Y."/>
            <person name="Tangrot J."/>
            <person name="Rosling A."/>
        </authorList>
    </citation>
    <scope>NUCLEOTIDE SEQUENCE</scope>
    <source>
        <strain evidence="1">CL356</strain>
    </source>
</reference>
<keyword evidence="2" id="KW-1185">Reference proteome</keyword>
<gene>
    <name evidence="1" type="ORF">ACOLOM_LOCUS8542</name>
</gene>
<evidence type="ECO:0000313" key="2">
    <source>
        <dbReference type="Proteomes" id="UP000789525"/>
    </source>
</evidence>
<sequence length="444" mass="49365">MPGEQPHILFIDSYDTLCRESLPGSLIHVIKNDQLTIQDLIQHLKFFTAIVVGPGPGSPLDENDIGVVKDIWHVKDRHLLPIFGVCLGLQSLAVEHGATLRRLKVVKHGQISPIEHTGSGLFQCVGEVNAVRYHSLHVEVSDESDMDILAWADDGKHENGRVVMAVKHRSKPFWAVQYHPESVRTSGGGVDIMHNFWNMAGDWNVNRSRLPPKWDPKLEQVFGPPWPTLCAPSRSLQFASSPRQVITKISVLPQLTSNDVAEMFGASKGSQAFVMLDSASSPGRYSIIASLTPTSIRLEYHLGDNFVTSIENGQKQHTSLGDQDIWSWTSSFMDQRRAVGGREDIPFWGGLVGYISYELGCASLLDSQSDGRQSIPDLNLVFVERSVVVDKETNSVYVQSIIPHDHLWVHDTASSLMSLSSFKVQSDDCPKTETYSKMLRKSSK</sequence>
<organism evidence="1 2">
    <name type="scientific">Acaulospora colombiana</name>
    <dbReference type="NCBI Taxonomy" id="27376"/>
    <lineage>
        <taxon>Eukaryota</taxon>
        <taxon>Fungi</taxon>
        <taxon>Fungi incertae sedis</taxon>
        <taxon>Mucoromycota</taxon>
        <taxon>Glomeromycotina</taxon>
        <taxon>Glomeromycetes</taxon>
        <taxon>Diversisporales</taxon>
        <taxon>Acaulosporaceae</taxon>
        <taxon>Acaulospora</taxon>
    </lineage>
</organism>
<accession>A0ACA9NPW8</accession>
<evidence type="ECO:0000313" key="1">
    <source>
        <dbReference type="EMBL" id="CAG8659647.1"/>
    </source>
</evidence>
<proteinExistence type="predicted"/>
<protein>
    <submittedName>
        <fullName evidence="1">12756_t:CDS:1</fullName>
    </submittedName>
</protein>